<feature type="region of interest" description="Disordered" evidence="1">
    <location>
        <begin position="71"/>
        <end position="98"/>
    </location>
</feature>
<dbReference type="EMBL" id="RBNI01001245">
    <property type="protein sequence ID" value="RUP50687.1"/>
    <property type="molecule type" value="Genomic_DNA"/>
</dbReference>
<gene>
    <name evidence="2" type="ORF">BC936DRAFT_138104</name>
</gene>
<accession>A0A433DIN2</accession>
<evidence type="ECO:0000313" key="3">
    <source>
        <dbReference type="Proteomes" id="UP000268093"/>
    </source>
</evidence>
<reference evidence="2 3" key="1">
    <citation type="journal article" date="2018" name="New Phytol.">
        <title>Phylogenomics of Endogonaceae and evolution of mycorrhizas within Mucoromycota.</title>
        <authorList>
            <person name="Chang Y."/>
            <person name="Desiro A."/>
            <person name="Na H."/>
            <person name="Sandor L."/>
            <person name="Lipzen A."/>
            <person name="Clum A."/>
            <person name="Barry K."/>
            <person name="Grigoriev I.V."/>
            <person name="Martin F.M."/>
            <person name="Stajich J.E."/>
            <person name="Smith M.E."/>
            <person name="Bonito G."/>
            <person name="Spatafora J.W."/>
        </authorList>
    </citation>
    <scope>NUCLEOTIDE SEQUENCE [LARGE SCALE GENOMIC DNA]</scope>
    <source>
        <strain evidence="2 3">GMNB39</strain>
    </source>
</reference>
<sequence>MDRRMGICFQSHQHVISSNNLITKPHTPIASLRGLTLPPFTNPCPNSSDPCFQHWPSLACAVGNRPSLPPLPPTYTTNTTNNAAFTMARDRLRNPIQK</sequence>
<keyword evidence="3" id="KW-1185">Reference proteome</keyword>
<comment type="caution">
    <text evidence="2">The sequence shown here is derived from an EMBL/GenBank/DDBJ whole genome shotgun (WGS) entry which is preliminary data.</text>
</comment>
<evidence type="ECO:0000256" key="1">
    <source>
        <dbReference type="SAM" id="MobiDB-lite"/>
    </source>
</evidence>
<proteinExistence type="predicted"/>
<dbReference type="Proteomes" id="UP000268093">
    <property type="component" value="Unassembled WGS sequence"/>
</dbReference>
<name>A0A433DIN2_9FUNG</name>
<protein>
    <submittedName>
        <fullName evidence="2">Uncharacterized protein</fullName>
    </submittedName>
</protein>
<evidence type="ECO:0000313" key="2">
    <source>
        <dbReference type="EMBL" id="RUP50687.1"/>
    </source>
</evidence>
<dbReference type="AlphaFoldDB" id="A0A433DIN2"/>
<organism evidence="2 3">
    <name type="scientific">Jimgerdemannia flammicorona</name>
    <dbReference type="NCBI Taxonomy" id="994334"/>
    <lineage>
        <taxon>Eukaryota</taxon>
        <taxon>Fungi</taxon>
        <taxon>Fungi incertae sedis</taxon>
        <taxon>Mucoromycota</taxon>
        <taxon>Mucoromycotina</taxon>
        <taxon>Endogonomycetes</taxon>
        <taxon>Endogonales</taxon>
        <taxon>Endogonaceae</taxon>
        <taxon>Jimgerdemannia</taxon>
    </lineage>
</organism>
<feature type="compositionally biased region" description="Basic and acidic residues" evidence="1">
    <location>
        <begin position="88"/>
        <end position="98"/>
    </location>
</feature>